<reference evidence="2" key="1">
    <citation type="journal article" date="2014" name="Front. Microbiol.">
        <title>High frequency of phylogenetically diverse reductive dehalogenase-homologous genes in deep subseafloor sedimentary metagenomes.</title>
        <authorList>
            <person name="Kawai M."/>
            <person name="Futagami T."/>
            <person name="Toyoda A."/>
            <person name="Takaki Y."/>
            <person name="Nishi S."/>
            <person name="Hori S."/>
            <person name="Arai W."/>
            <person name="Tsubouchi T."/>
            <person name="Morono Y."/>
            <person name="Uchiyama I."/>
            <person name="Ito T."/>
            <person name="Fujiyama A."/>
            <person name="Inagaki F."/>
            <person name="Takami H."/>
        </authorList>
    </citation>
    <scope>NUCLEOTIDE SEQUENCE</scope>
    <source>
        <strain evidence="2">Expedition CK06-06</strain>
    </source>
</reference>
<dbReference type="InterPro" id="IPR013766">
    <property type="entry name" value="Thioredoxin_domain"/>
</dbReference>
<protein>
    <recommendedName>
        <fullName evidence="1">Thioredoxin domain-containing protein</fullName>
    </recommendedName>
</protein>
<dbReference type="InterPro" id="IPR036249">
    <property type="entry name" value="Thioredoxin-like_sf"/>
</dbReference>
<proteinExistence type="predicted"/>
<dbReference type="PROSITE" id="PS51352">
    <property type="entry name" value="THIOREDOXIN_2"/>
    <property type="match status" value="1"/>
</dbReference>
<dbReference type="AlphaFoldDB" id="X1J3Z4"/>
<gene>
    <name evidence="2" type="ORF">S03H2_42523</name>
</gene>
<accession>X1J3Z4</accession>
<feature type="domain" description="Thioredoxin" evidence="1">
    <location>
        <begin position="38"/>
        <end position="151"/>
    </location>
</feature>
<evidence type="ECO:0000313" key="2">
    <source>
        <dbReference type="EMBL" id="GAH76225.1"/>
    </source>
</evidence>
<evidence type="ECO:0000259" key="1">
    <source>
        <dbReference type="PROSITE" id="PS51352"/>
    </source>
</evidence>
<comment type="caution">
    <text evidence="2">The sequence shown here is derived from an EMBL/GenBank/DDBJ whole genome shotgun (WGS) entry which is preliminary data.</text>
</comment>
<dbReference type="EMBL" id="BARU01026477">
    <property type="protein sequence ID" value="GAH76225.1"/>
    <property type="molecule type" value="Genomic_DNA"/>
</dbReference>
<sequence>MKGKCLGIVTPLGFGYTEDMVGFFARFGFEEFENEGLKMLIKKFEPVQLPSAVHLEEKYKYEPVQGKVVVDLFWSSICPIVGPWTIFNIREVCEEFGDKVIVNDICIDDPEVLLKYGISLWSKAFFNGKPAEFWGPPEKEEIRDKLEEALEVK</sequence>
<organism evidence="2">
    <name type="scientific">marine sediment metagenome</name>
    <dbReference type="NCBI Taxonomy" id="412755"/>
    <lineage>
        <taxon>unclassified sequences</taxon>
        <taxon>metagenomes</taxon>
        <taxon>ecological metagenomes</taxon>
    </lineage>
</organism>
<dbReference type="SUPFAM" id="SSF52833">
    <property type="entry name" value="Thioredoxin-like"/>
    <property type="match status" value="1"/>
</dbReference>
<name>X1J3Z4_9ZZZZ</name>